<organism evidence="1 2">
    <name type="scientific">Bacillus nakamurai</name>
    <dbReference type="NCBI Taxonomy" id="1793963"/>
    <lineage>
        <taxon>Bacteria</taxon>
        <taxon>Bacillati</taxon>
        <taxon>Bacillota</taxon>
        <taxon>Bacilli</taxon>
        <taxon>Bacillales</taxon>
        <taxon>Bacillaceae</taxon>
        <taxon>Bacillus</taxon>
    </lineage>
</organism>
<dbReference type="Proteomes" id="UP000075430">
    <property type="component" value="Unassembled WGS sequence"/>
</dbReference>
<comment type="caution">
    <text evidence="1">The sequence shown here is derived from an EMBL/GenBank/DDBJ whole genome shotgun (WGS) entry which is preliminary data.</text>
</comment>
<evidence type="ECO:0000313" key="1">
    <source>
        <dbReference type="EMBL" id="KXZ17751.1"/>
    </source>
</evidence>
<proteinExistence type="predicted"/>
<dbReference type="RefSeq" id="WP_061522253.1">
    <property type="nucleotide sequence ID" value="NZ_JARLZY010000011.1"/>
</dbReference>
<dbReference type="AlphaFoldDB" id="A0A150F5R1"/>
<gene>
    <name evidence="1" type="ORF">AXI58_18610</name>
</gene>
<sequence length="114" mass="13275">MSARAIVNSALKPLGVPVVFLKYRGEDETYIRFFFYDEKSALNAEDAEEATGFYVQVDIFTKKPDEYARLETGVKKQLTDAGFGRLGQYDLYENETEIYHKVLRFYYAQNTEEE</sequence>
<protein>
    <submittedName>
        <fullName evidence="1">Uncharacterized protein</fullName>
    </submittedName>
</protein>
<dbReference type="STRING" id="1793963.AXI58_18610"/>
<keyword evidence="2" id="KW-1185">Reference proteome</keyword>
<dbReference type="OrthoDB" id="2454603at2"/>
<evidence type="ECO:0000313" key="2">
    <source>
        <dbReference type="Proteomes" id="UP000075430"/>
    </source>
</evidence>
<reference evidence="2" key="1">
    <citation type="submission" date="2016-02" db="EMBL/GenBank/DDBJ databases">
        <authorList>
            <person name="Dunlap C."/>
        </authorList>
    </citation>
    <scope>NUCLEOTIDE SEQUENCE [LARGE SCALE GENOMIC DNA]</scope>
    <source>
        <strain evidence="2">NRRL B-41092</strain>
    </source>
</reference>
<dbReference type="EMBL" id="LSBA01000019">
    <property type="protein sequence ID" value="KXZ17751.1"/>
    <property type="molecule type" value="Genomic_DNA"/>
</dbReference>
<accession>A0A150F5R1</accession>
<name>A0A150F5R1_9BACI</name>